<gene>
    <name evidence="3" type="ORF">CROQUDRAFT_723122</name>
</gene>
<dbReference type="GO" id="GO:0000932">
    <property type="term" value="C:P-body"/>
    <property type="evidence" value="ECO:0007669"/>
    <property type="project" value="TreeGrafter"/>
</dbReference>
<dbReference type="OrthoDB" id="202825at2759"/>
<protein>
    <recommendedName>
        <fullName evidence="2">Survival protein SurE-like phosphatase/nucleotidase domain-containing protein</fullName>
    </recommendedName>
</protein>
<dbReference type="Gene3D" id="3.40.1210.10">
    <property type="entry name" value="Survival protein SurE-like phosphatase/nucleotidase"/>
    <property type="match status" value="1"/>
</dbReference>
<feature type="domain" description="Survival protein SurE-like phosphatase/nucleotidase" evidence="2">
    <location>
        <begin position="21"/>
        <end position="237"/>
    </location>
</feature>
<evidence type="ECO:0000313" key="3">
    <source>
        <dbReference type="EMBL" id="KAG0146033.1"/>
    </source>
</evidence>
<evidence type="ECO:0000256" key="1">
    <source>
        <dbReference type="SAM" id="MobiDB-lite"/>
    </source>
</evidence>
<organism evidence="3 4">
    <name type="scientific">Cronartium quercuum f. sp. fusiforme G11</name>
    <dbReference type="NCBI Taxonomy" id="708437"/>
    <lineage>
        <taxon>Eukaryota</taxon>
        <taxon>Fungi</taxon>
        <taxon>Dikarya</taxon>
        <taxon>Basidiomycota</taxon>
        <taxon>Pucciniomycotina</taxon>
        <taxon>Pucciniomycetes</taxon>
        <taxon>Pucciniales</taxon>
        <taxon>Coleosporiaceae</taxon>
        <taxon>Cronartium</taxon>
    </lineage>
</organism>
<dbReference type="AlphaFoldDB" id="A0A9P6TCW1"/>
<proteinExistence type="predicted"/>
<feature type="region of interest" description="Disordered" evidence="1">
    <location>
        <begin position="1"/>
        <end position="20"/>
    </location>
</feature>
<evidence type="ECO:0000259" key="2">
    <source>
        <dbReference type="Pfam" id="PF01975"/>
    </source>
</evidence>
<dbReference type="GO" id="GO:0016787">
    <property type="term" value="F:hydrolase activity"/>
    <property type="evidence" value="ECO:0007669"/>
    <property type="project" value="InterPro"/>
</dbReference>
<dbReference type="PANTHER" id="PTHR47551:SF1">
    <property type="entry name" value="TUBULIN--TYROSINE LIGASE PBY1-RELATED"/>
    <property type="match status" value="1"/>
</dbReference>
<sequence>MRSDSSSVGSPTNPLPSIPTVLLTNDDGPCSSSESPFIHSFTRHLRSAFLGSCPDKLRVVIPDSQKSWIGKAYIINDQISLKYYDPDTSISSSKPLTSAASDQWILLGGTPATCSNIALFNLFPDEIDLVISGPNYGRNTSSAFSLSSGTIGASLDAALSNHRTIALSYGVFEKPVSEEILNAANQIAVKIIKHLWEAGFKKTAEGGELVDVYSVNIPLVPAILIDPQVIWTTESNTRYGRLFLPSSDIVPTTPAEIDVASTSSVPPSSAEGPPNISTGYPTQFIFKPDISSLIDPNSTHHAAGTDAWALNRGMCTVTPLRAAFAGAQKPSAIEQVEVNGLKVWKL</sequence>
<dbReference type="PANTHER" id="PTHR47551">
    <property type="entry name" value="TUBULIN--TYROSINE LIGASE PBY1-RELATED"/>
    <property type="match status" value="1"/>
</dbReference>
<evidence type="ECO:0000313" key="4">
    <source>
        <dbReference type="Proteomes" id="UP000886653"/>
    </source>
</evidence>
<dbReference type="InterPro" id="IPR027746">
    <property type="entry name" value="TTL"/>
</dbReference>
<comment type="caution">
    <text evidence="3">The sequence shown here is derived from an EMBL/GenBank/DDBJ whole genome shotgun (WGS) entry which is preliminary data.</text>
</comment>
<accession>A0A9P6TCW1</accession>
<reference evidence="3" key="1">
    <citation type="submission" date="2013-11" db="EMBL/GenBank/DDBJ databases">
        <title>Genome sequence of the fusiform rust pathogen reveals effectors for host alternation and coevolution with pine.</title>
        <authorList>
            <consortium name="DOE Joint Genome Institute"/>
            <person name="Smith K."/>
            <person name="Pendleton A."/>
            <person name="Kubisiak T."/>
            <person name="Anderson C."/>
            <person name="Salamov A."/>
            <person name="Aerts A."/>
            <person name="Riley R."/>
            <person name="Clum A."/>
            <person name="Lindquist E."/>
            <person name="Ence D."/>
            <person name="Campbell M."/>
            <person name="Kronenberg Z."/>
            <person name="Feau N."/>
            <person name="Dhillon B."/>
            <person name="Hamelin R."/>
            <person name="Burleigh J."/>
            <person name="Smith J."/>
            <person name="Yandell M."/>
            <person name="Nelson C."/>
            <person name="Grigoriev I."/>
            <person name="Davis J."/>
        </authorList>
    </citation>
    <scope>NUCLEOTIDE SEQUENCE</scope>
    <source>
        <strain evidence="3">G11</strain>
    </source>
</reference>
<dbReference type="SUPFAM" id="SSF64167">
    <property type="entry name" value="SurE-like"/>
    <property type="match status" value="1"/>
</dbReference>
<dbReference type="NCBIfam" id="TIGR00087">
    <property type="entry name" value="surE"/>
    <property type="match status" value="1"/>
</dbReference>
<name>A0A9P6TCW1_9BASI</name>
<dbReference type="EMBL" id="MU167267">
    <property type="protein sequence ID" value="KAG0146033.1"/>
    <property type="molecule type" value="Genomic_DNA"/>
</dbReference>
<dbReference type="InterPro" id="IPR036523">
    <property type="entry name" value="SurE-like_sf"/>
</dbReference>
<dbReference type="InterPro" id="IPR002828">
    <property type="entry name" value="SurE-like_Pase/nucleotidase"/>
</dbReference>
<dbReference type="Proteomes" id="UP000886653">
    <property type="component" value="Unassembled WGS sequence"/>
</dbReference>
<dbReference type="Pfam" id="PF01975">
    <property type="entry name" value="SurE"/>
    <property type="match status" value="1"/>
</dbReference>
<feature type="compositionally biased region" description="Polar residues" evidence="1">
    <location>
        <begin position="1"/>
        <end position="12"/>
    </location>
</feature>
<keyword evidence="4" id="KW-1185">Reference proteome</keyword>